<evidence type="ECO:0000313" key="2">
    <source>
        <dbReference type="EMBL" id="VFK32139.1"/>
    </source>
</evidence>
<evidence type="ECO:0008006" key="4">
    <source>
        <dbReference type="Google" id="ProtNLM"/>
    </source>
</evidence>
<dbReference type="EMBL" id="CAADGH010000001">
    <property type="protein sequence ID" value="VFK74164.1"/>
    <property type="molecule type" value="Genomic_DNA"/>
</dbReference>
<reference evidence="1" key="1">
    <citation type="submission" date="2019-02" db="EMBL/GenBank/DDBJ databases">
        <authorList>
            <person name="Gruber-Vodicka R. H."/>
            <person name="Seah K. B. B."/>
        </authorList>
    </citation>
    <scope>NUCLEOTIDE SEQUENCE</scope>
    <source>
        <strain evidence="1">BECK_BZ197</strain>
        <strain evidence="3">BECK_BZ198</strain>
        <strain evidence="2">BECK_BZ199</strain>
    </source>
</reference>
<accession>A0A450X019</accession>
<evidence type="ECO:0000313" key="3">
    <source>
        <dbReference type="EMBL" id="VFK74164.1"/>
    </source>
</evidence>
<evidence type="ECO:0000313" key="1">
    <source>
        <dbReference type="EMBL" id="VFK22652.1"/>
    </source>
</evidence>
<dbReference type="EMBL" id="CAADFO010000002">
    <property type="protein sequence ID" value="VFK22652.1"/>
    <property type="molecule type" value="Genomic_DNA"/>
</dbReference>
<name>A0A450X019_9GAMM</name>
<organism evidence="1">
    <name type="scientific">Candidatus Kentrum sp. MB</name>
    <dbReference type="NCBI Taxonomy" id="2138164"/>
    <lineage>
        <taxon>Bacteria</taxon>
        <taxon>Pseudomonadati</taxon>
        <taxon>Pseudomonadota</taxon>
        <taxon>Gammaproteobacteria</taxon>
        <taxon>Candidatus Kentrum</taxon>
    </lineage>
</organism>
<protein>
    <recommendedName>
        <fullName evidence="4">Transposase</fullName>
    </recommendedName>
</protein>
<sequence>MRKDLRKGDNKGRKEIARALLDKGMDIGEISDISDISGSGLLEEEIRKLSAH</sequence>
<gene>
    <name evidence="1" type="ORF">BECKMB1821G_GA0114241_100291</name>
    <name evidence="3" type="ORF">BECKMB1821H_GA0114242_100195</name>
    <name evidence="2" type="ORF">BECKMB1821I_GA0114274_10305</name>
</gene>
<dbReference type="EMBL" id="CAADFQ010000030">
    <property type="protein sequence ID" value="VFK32139.1"/>
    <property type="molecule type" value="Genomic_DNA"/>
</dbReference>
<proteinExistence type="predicted"/>
<dbReference type="AlphaFoldDB" id="A0A450X019"/>